<feature type="signal peptide" evidence="1">
    <location>
        <begin position="1"/>
        <end position="22"/>
    </location>
</feature>
<evidence type="ECO:0000256" key="1">
    <source>
        <dbReference type="SAM" id="SignalP"/>
    </source>
</evidence>
<feature type="chain" id="PRO_5015128809" description="Bulb-type lectin domain containing protein" evidence="1">
    <location>
        <begin position="23"/>
        <end position="105"/>
    </location>
</feature>
<dbReference type="Proteomes" id="UP000237105">
    <property type="component" value="Unassembled WGS sequence"/>
</dbReference>
<keyword evidence="1" id="KW-0732">Signal</keyword>
<keyword evidence="3" id="KW-1185">Reference proteome</keyword>
<comment type="caution">
    <text evidence="2">The sequence shown here is derived from an EMBL/GenBank/DDBJ whole genome shotgun (WGS) entry which is preliminary data.</text>
</comment>
<sequence length="105" mass="11440">MVSSLGIFLFPLSLLLPIYSLAQTTNGNITIGASLFAAENSSSWLSASGDFAFGFRPIEIDQDILFLLCIWYAKIPDKTIVWYANGDLPAQRESKVSLTAGTNPH</sequence>
<evidence type="ECO:0000313" key="3">
    <source>
        <dbReference type="Proteomes" id="UP000237105"/>
    </source>
</evidence>
<accession>A0A2P5BJ57</accession>
<proteinExistence type="predicted"/>
<protein>
    <recommendedName>
        <fullName evidence="4">Bulb-type lectin domain containing protein</fullName>
    </recommendedName>
</protein>
<name>A0A2P5BJ57_PARAD</name>
<evidence type="ECO:0000313" key="2">
    <source>
        <dbReference type="EMBL" id="PON48830.1"/>
    </source>
</evidence>
<gene>
    <name evidence="2" type="ORF">PanWU01x14_235330</name>
</gene>
<dbReference type="STRING" id="3476.A0A2P5BJ57"/>
<reference evidence="3" key="1">
    <citation type="submission" date="2016-06" db="EMBL/GenBank/DDBJ databases">
        <title>Parallel loss of symbiosis genes in relatives of nitrogen-fixing non-legume Parasponia.</title>
        <authorList>
            <person name="Van Velzen R."/>
            <person name="Holmer R."/>
            <person name="Bu F."/>
            <person name="Rutten L."/>
            <person name="Van Zeijl A."/>
            <person name="Liu W."/>
            <person name="Santuari L."/>
            <person name="Cao Q."/>
            <person name="Sharma T."/>
            <person name="Shen D."/>
            <person name="Roswanjaya Y."/>
            <person name="Wardhani T."/>
            <person name="Kalhor M.S."/>
            <person name="Jansen J."/>
            <person name="Van den Hoogen J."/>
            <person name="Gungor B."/>
            <person name="Hartog M."/>
            <person name="Hontelez J."/>
            <person name="Verver J."/>
            <person name="Yang W.-C."/>
            <person name="Schijlen E."/>
            <person name="Repin R."/>
            <person name="Schilthuizen M."/>
            <person name="Schranz E."/>
            <person name="Heidstra R."/>
            <person name="Miyata K."/>
            <person name="Fedorova E."/>
            <person name="Kohlen W."/>
            <person name="Bisseling T."/>
            <person name="Smit S."/>
            <person name="Geurts R."/>
        </authorList>
    </citation>
    <scope>NUCLEOTIDE SEQUENCE [LARGE SCALE GENOMIC DNA]</scope>
    <source>
        <strain evidence="3">cv. WU1-14</strain>
    </source>
</reference>
<organism evidence="2 3">
    <name type="scientific">Parasponia andersonii</name>
    <name type="common">Sponia andersonii</name>
    <dbReference type="NCBI Taxonomy" id="3476"/>
    <lineage>
        <taxon>Eukaryota</taxon>
        <taxon>Viridiplantae</taxon>
        <taxon>Streptophyta</taxon>
        <taxon>Embryophyta</taxon>
        <taxon>Tracheophyta</taxon>
        <taxon>Spermatophyta</taxon>
        <taxon>Magnoliopsida</taxon>
        <taxon>eudicotyledons</taxon>
        <taxon>Gunneridae</taxon>
        <taxon>Pentapetalae</taxon>
        <taxon>rosids</taxon>
        <taxon>fabids</taxon>
        <taxon>Rosales</taxon>
        <taxon>Cannabaceae</taxon>
        <taxon>Parasponia</taxon>
    </lineage>
</organism>
<dbReference type="OrthoDB" id="1930390at2759"/>
<dbReference type="AlphaFoldDB" id="A0A2P5BJ57"/>
<dbReference type="EMBL" id="JXTB01000271">
    <property type="protein sequence ID" value="PON48830.1"/>
    <property type="molecule type" value="Genomic_DNA"/>
</dbReference>
<evidence type="ECO:0008006" key="4">
    <source>
        <dbReference type="Google" id="ProtNLM"/>
    </source>
</evidence>